<dbReference type="AlphaFoldDB" id="A0A212J8H2"/>
<dbReference type="Pfam" id="PF07653">
    <property type="entry name" value="SH3_2"/>
    <property type="match status" value="1"/>
</dbReference>
<evidence type="ECO:0000259" key="2">
    <source>
        <dbReference type="Pfam" id="PF07653"/>
    </source>
</evidence>
<dbReference type="InterPro" id="IPR036028">
    <property type="entry name" value="SH3-like_dom_sf"/>
</dbReference>
<feature type="domain" description="SH3" evidence="2">
    <location>
        <begin position="14"/>
        <end position="72"/>
    </location>
</feature>
<keyword evidence="1" id="KW-0728">SH3 domain</keyword>
<organism evidence="3">
    <name type="scientific">uncultured delta proteobacterium</name>
    <dbReference type="NCBI Taxonomy" id="34034"/>
    <lineage>
        <taxon>Bacteria</taxon>
        <taxon>Deltaproteobacteria</taxon>
        <taxon>environmental samples</taxon>
    </lineage>
</organism>
<name>A0A212J8H2_9DELT</name>
<dbReference type="EMBL" id="FLUQ01000001">
    <property type="protein sequence ID" value="SBV95747.1"/>
    <property type="molecule type" value="Genomic_DNA"/>
</dbReference>
<protein>
    <submittedName>
        <fullName evidence="3">Variant SH3 domain-containing protein</fullName>
    </submittedName>
</protein>
<sequence>MLDKIFIQSGYFMKYIVIKTHRSEYPDPLSFRKGTLLTIGEKYDGPEAWEDWYFCAAPGHAGGWVPRRVIEPLGDGTGRALEDYSARELDVD</sequence>
<reference evidence="3" key="1">
    <citation type="submission" date="2016-04" db="EMBL/GenBank/DDBJ databases">
        <authorList>
            <person name="Evans L.H."/>
            <person name="Alamgir A."/>
            <person name="Owens N."/>
            <person name="Weber N.D."/>
            <person name="Virtaneva K."/>
            <person name="Barbian K."/>
            <person name="Babar A."/>
            <person name="Rosenke K."/>
        </authorList>
    </citation>
    <scope>NUCLEOTIDE SEQUENCE</scope>
    <source>
        <strain evidence="3">86</strain>
    </source>
</reference>
<evidence type="ECO:0000313" key="3">
    <source>
        <dbReference type="EMBL" id="SBV95747.1"/>
    </source>
</evidence>
<dbReference type="SUPFAM" id="SSF50044">
    <property type="entry name" value="SH3-domain"/>
    <property type="match status" value="1"/>
</dbReference>
<dbReference type="Gene3D" id="2.30.30.40">
    <property type="entry name" value="SH3 Domains"/>
    <property type="match status" value="1"/>
</dbReference>
<accession>A0A212J8H2</accession>
<proteinExistence type="predicted"/>
<evidence type="ECO:0000256" key="1">
    <source>
        <dbReference type="ARBA" id="ARBA00022443"/>
    </source>
</evidence>
<gene>
    <name evidence="3" type="ORF">KL86DPRO_10924</name>
</gene>
<dbReference type="InterPro" id="IPR001452">
    <property type="entry name" value="SH3_domain"/>
</dbReference>